<protein>
    <submittedName>
        <fullName evidence="2 3">Uncharacterized protein</fullName>
    </submittedName>
</protein>
<dbReference type="GO" id="GO:0005737">
    <property type="term" value="C:cytoplasm"/>
    <property type="evidence" value="ECO:0000318"/>
    <property type="project" value="GO_Central"/>
</dbReference>
<organism evidence="2">
    <name type="scientific">Physcomitrium patens</name>
    <name type="common">Spreading-leaved earth moss</name>
    <name type="synonym">Physcomitrella patens</name>
    <dbReference type="NCBI Taxonomy" id="3218"/>
    <lineage>
        <taxon>Eukaryota</taxon>
        <taxon>Viridiplantae</taxon>
        <taxon>Streptophyta</taxon>
        <taxon>Embryophyta</taxon>
        <taxon>Bryophyta</taxon>
        <taxon>Bryophytina</taxon>
        <taxon>Bryopsida</taxon>
        <taxon>Funariidae</taxon>
        <taxon>Funariales</taxon>
        <taxon>Funariaceae</taxon>
        <taxon>Physcomitrium</taxon>
    </lineage>
</organism>
<dbReference type="InParanoid" id="A0A2K1L346"/>
<dbReference type="AlphaFoldDB" id="A0A2K1L346"/>
<sequence>MISLAEPKRIWKAASSATVTSKCANEPTPDQEAGLVCSSCTCSAEGYGISTRISALRAHPSVSTKPEASLKKLGVEYIDPCYQHRIDVNTPIEATVWTFVWVHEKLSPVQGDNLRNNERLLEWMRQIARRMKGCSMNRLPQAWVQHGVLDEVSIPNTTKIANLDSNITSFEVYLSSEEVEKIGNAFPKAQFSGNRTQHMSFTYQAGFGREGIPRCSWTGQSLHKII</sequence>
<name>A0A2K1L346_PHYPA</name>
<keyword evidence="1" id="KW-0560">Oxidoreductase</keyword>
<dbReference type="EnsemblPlants" id="Pp3c2_26920V3.1">
    <property type="protein sequence ID" value="Pp3c2_26920V3.1"/>
    <property type="gene ID" value="Pp3c2_26920"/>
</dbReference>
<gene>
    <name evidence="2" type="ORF">PHYPA_003243</name>
</gene>
<dbReference type="PANTHER" id="PTHR43625">
    <property type="entry name" value="AFLATOXIN B1 ALDEHYDE REDUCTASE"/>
    <property type="match status" value="1"/>
</dbReference>
<evidence type="ECO:0000313" key="3">
    <source>
        <dbReference type="EnsemblPlants" id="Pp3c2_26920V3.1"/>
    </source>
</evidence>
<reference evidence="2 4" key="1">
    <citation type="journal article" date="2008" name="Science">
        <title>The Physcomitrella genome reveals evolutionary insights into the conquest of land by plants.</title>
        <authorList>
            <person name="Rensing S."/>
            <person name="Lang D."/>
            <person name="Zimmer A."/>
            <person name="Terry A."/>
            <person name="Salamov A."/>
            <person name="Shapiro H."/>
            <person name="Nishiyama T."/>
            <person name="Perroud P.-F."/>
            <person name="Lindquist E."/>
            <person name="Kamisugi Y."/>
            <person name="Tanahashi T."/>
            <person name="Sakakibara K."/>
            <person name="Fujita T."/>
            <person name="Oishi K."/>
            <person name="Shin-I T."/>
            <person name="Kuroki Y."/>
            <person name="Toyoda A."/>
            <person name="Suzuki Y."/>
            <person name="Hashimoto A."/>
            <person name="Yamaguchi K."/>
            <person name="Sugano A."/>
            <person name="Kohara Y."/>
            <person name="Fujiyama A."/>
            <person name="Anterola A."/>
            <person name="Aoki S."/>
            <person name="Ashton N."/>
            <person name="Barbazuk W.B."/>
            <person name="Barker E."/>
            <person name="Bennetzen J."/>
            <person name="Bezanilla M."/>
            <person name="Blankenship R."/>
            <person name="Cho S.H."/>
            <person name="Dutcher S."/>
            <person name="Estelle M."/>
            <person name="Fawcett J.A."/>
            <person name="Gundlach H."/>
            <person name="Hanada K."/>
            <person name="Heyl A."/>
            <person name="Hicks K.A."/>
            <person name="Hugh J."/>
            <person name="Lohr M."/>
            <person name="Mayer K."/>
            <person name="Melkozernov A."/>
            <person name="Murata T."/>
            <person name="Nelson D."/>
            <person name="Pils B."/>
            <person name="Prigge M."/>
            <person name="Reiss B."/>
            <person name="Renner T."/>
            <person name="Rombauts S."/>
            <person name="Rushton P."/>
            <person name="Sanderfoot A."/>
            <person name="Schween G."/>
            <person name="Shiu S.-H."/>
            <person name="Stueber K."/>
            <person name="Theodoulou F.L."/>
            <person name="Tu H."/>
            <person name="Van de Peer Y."/>
            <person name="Verrier P.J."/>
            <person name="Waters E."/>
            <person name="Wood A."/>
            <person name="Yang L."/>
            <person name="Cove D."/>
            <person name="Cuming A."/>
            <person name="Hasebe M."/>
            <person name="Lucas S."/>
            <person name="Mishler D.B."/>
            <person name="Reski R."/>
            <person name="Grigoriev I."/>
            <person name="Quatrano R.S."/>
            <person name="Boore J.L."/>
        </authorList>
    </citation>
    <scope>NUCLEOTIDE SEQUENCE [LARGE SCALE GENOMIC DNA]</scope>
    <source>
        <strain evidence="3 4">cv. Gransden 2004</strain>
    </source>
</reference>
<dbReference type="SUPFAM" id="SSF51430">
    <property type="entry name" value="NAD(P)-linked oxidoreductase"/>
    <property type="match status" value="1"/>
</dbReference>
<dbReference type="InterPro" id="IPR050791">
    <property type="entry name" value="Aldo-Keto_reductase"/>
</dbReference>
<dbReference type="Proteomes" id="UP000006727">
    <property type="component" value="Chromosome 2"/>
</dbReference>
<evidence type="ECO:0000256" key="1">
    <source>
        <dbReference type="ARBA" id="ARBA00023002"/>
    </source>
</evidence>
<accession>A0A2K1L346</accession>
<dbReference type="PaxDb" id="3218-PP1S22_365V6.1"/>
<evidence type="ECO:0000313" key="4">
    <source>
        <dbReference type="Proteomes" id="UP000006727"/>
    </source>
</evidence>
<reference evidence="3" key="3">
    <citation type="submission" date="2020-12" db="UniProtKB">
        <authorList>
            <consortium name="EnsemblPlants"/>
        </authorList>
    </citation>
    <scope>IDENTIFICATION</scope>
</reference>
<dbReference type="GO" id="GO:0016491">
    <property type="term" value="F:oxidoreductase activity"/>
    <property type="evidence" value="ECO:0007669"/>
    <property type="project" value="UniProtKB-KW"/>
</dbReference>
<dbReference type="Gramene" id="Pp3c2_26920V3.1">
    <property type="protein sequence ID" value="Pp3c2_26920V3.1"/>
    <property type="gene ID" value="Pp3c2_26920"/>
</dbReference>
<dbReference type="EnsemblPlants" id="Pp3c2_26940V3.1">
    <property type="protein sequence ID" value="Pp3c2_26940V3.1"/>
    <property type="gene ID" value="Pp3c2_26940"/>
</dbReference>
<evidence type="ECO:0000313" key="2">
    <source>
        <dbReference type="EMBL" id="PNR60450.1"/>
    </source>
</evidence>
<proteinExistence type="predicted"/>
<dbReference type="Gramene" id="Pp3c2_26940V3.1">
    <property type="protein sequence ID" value="Pp3c2_26940V3.1"/>
    <property type="gene ID" value="Pp3c2_26940"/>
</dbReference>
<dbReference type="PANTHER" id="PTHR43625:SF40">
    <property type="entry name" value="ALDO-KETO REDUCTASE YAKC [NADP(+)]"/>
    <property type="match status" value="1"/>
</dbReference>
<keyword evidence="4" id="KW-1185">Reference proteome</keyword>
<dbReference type="STRING" id="3218.A0A2K1L346"/>
<dbReference type="EMBL" id="ABEU02000002">
    <property type="protein sequence ID" value="PNR60450.1"/>
    <property type="molecule type" value="Genomic_DNA"/>
</dbReference>
<dbReference type="InterPro" id="IPR036812">
    <property type="entry name" value="NAD(P)_OxRdtase_dom_sf"/>
</dbReference>
<reference evidence="2 4" key="2">
    <citation type="journal article" date="2018" name="Plant J.">
        <title>The Physcomitrella patens chromosome-scale assembly reveals moss genome structure and evolution.</title>
        <authorList>
            <person name="Lang D."/>
            <person name="Ullrich K.K."/>
            <person name="Murat F."/>
            <person name="Fuchs J."/>
            <person name="Jenkins J."/>
            <person name="Haas F.B."/>
            <person name="Piednoel M."/>
            <person name="Gundlach H."/>
            <person name="Van Bel M."/>
            <person name="Meyberg R."/>
            <person name="Vives C."/>
            <person name="Morata J."/>
            <person name="Symeonidi A."/>
            <person name="Hiss M."/>
            <person name="Muchero W."/>
            <person name="Kamisugi Y."/>
            <person name="Saleh O."/>
            <person name="Blanc G."/>
            <person name="Decker E.L."/>
            <person name="van Gessel N."/>
            <person name="Grimwood J."/>
            <person name="Hayes R.D."/>
            <person name="Graham S.W."/>
            <person name="Gunter L.E."/>
            <person name="McDaniel S.F."/>
            <person name="Hoernstein S.N.W."/>
            <person name="Larsson A."/>
            <person name="Li F.W."/>
            <person name="Perroud P.F."/>
            <person name="Phillips J."/>
            <person name="Ranjan P."/>
            <person name="Rokshar D.S."/>
            <person name="Rothfels C.J."/>
            <person name="Schneider L."/>
            <person name="Shu S."/>
            <person name="Stevenson D.W."/>
            <person name="Thummler F."/>
            <person name="Tillich M."/>
            <person name="Villarreal Aguilar J.C."/>
            <person name="Widiez T."/>
            <person name="Wong G.K."/>
            <person name="Wymore A."/>
            <person name="Zhang Y."/>
            <person name="Zimmer A.D."/>
            <person name="Quatrano R.S."/>
            <person name="Mayer K.F.X."/>
            <person name="Goodstein D."/>
            <person name="Casacuberta J.M."/>
            <person name="Vandepoele K."/>
            <person name="Reski R."/>
            <person name="Cuming A.C."/>
            <person name="Tuskan G.A."/>
            <person name="Maumus F."/>
            <person name="Salse J."/>
            <person name="Schmutz J."/>
            <person name="Rensing S.A."/>
        </authorList>
    </citation>
    <scope>NUCLEOTIDE SEQUENCE [LARGE SCALE GENOMIC DNA]</scope>
    <source>
        <strain evidence="3 4">cv. Gransden 2004</strain>
    </source>
</reference>
<dbReference type="Gene3D" id="3.20.20.100">
    <property type="entry name" value="NADP-dependent oxidoreductase domain"/>
    <property type="match status" value="2"/>
</dbReference>